<organism evidence="5 6">
    <name type="scientific">Carya illinoinensis</name>
    <name type="common">Pecan</name>
    <dbReference type="NCBI Taxonomy" id="32201"/>
    <lineage>
        <taxon>Eukaryota</taxon>
        <taxon>Viridiplantae</taxon>
        <taxon>Streptophyta</taxon>
        <taxon>Embryophyta</taxon>
        <taxon>Tracheophyta</taxon>
        <taxon>Spermatophyta</taxon>
        <taxon>Magnoliopsida</taxon>
        <taxon>eudicotyledons</taxon>
        <taxon>Gunneridae</taxon>
        <taxon>Pentapetalae</taxon>
        <taxon>rosids</taxon>
        <taxon>fabids</taxon>
        <taxon>Fagales</taxon>
        <taxon>Juglandaceae</taxon>
        <taxon>Carya</taxon>
    </lineage>
</organism>
<dbReference type="PROSITE" id="PS51017">
    <property type="entry name" value="CCT"/>
    <property type="match status" value="1"/>
</dbReference>
<dbReference type="GO" id="GO:0009909">
    <property type="term" value="P:regulation of flower development"/>
    <property type="evidence" value="ECO:0007669"/>
    <property type="project" value="InterPro"/>
</dbReference>
<evidence type="ECO:0000259" key="4">
    <source>
        <dbReference type="PROSITE" id="PS51017"/>
    </source>
</evidence>
<dbReference type="Pfam" id="PF06203">
    <property type="entry name" value="CCT"/>
    <property type="match status" value="1"/>
</dbReference>
<protein>
    <recommendedName>
        <fullName evidence="4">CCT domain-containing protein</fullName>
    </recommendedName>
</protein>
<dbReference type="InterPro" id="IPR010402">
    <property type="entry name" value="CCT_domain"/>
</dbReference>
<dbReference type="GO" id="GO:0005634">
    <property type="term" value="C:nucleus"/>
    <property type="evidence" value="ECO:0007669"/>
    <property type="project" value="UniProtKB-SubCell"/>
</dbReference>
<evidence type="ECO:0000256" key="2">
    <source>
        <dbReference type="ARBA" id="ARBA00023242"/>
    </source>
</evidence>
<evidence type="ECO:0000313" key="5">
    <source>
        <dbReference type="EMBL" id="KAG6635729.1"/>
    </source>
</evidence>
<dbReference type="EMBL" id="CM031819">
    <property type="protein sequence ID" value="KAG6635729.1"/>
    <property type="molecule type" value="Genomic_DNA"/>
</dbReference>
<comment type="caution">
    <text evidence="5">The sequence shown here is derived from an EMBL/GenBank/DDBJ whole genome shotgun (WGS) entry which is preliminary data.</text>
</comment>
<dbReference type="OrthoDB" id="153872at2759"/>
<proteinExistence type="predicted"/>
<name>A0A8T1NVV4_CARIL</name>
<dbReference type="InterPro" id="IPR045281">
    <property type="entry name" value="CONSTANS-like"/>
</dbReference>
<comment type="subcellular location">
    <subcellularLocation>
        <location evidence="1 3">Nucleus</location>
    </subcellularLocation>
</comment>
<dbReference type="PANTHER" id="PTHR31319">
    <property type="entry name" value="ZINC FINGER PROTEIN CONSTANS-LIKE 4"/>
    <property type="match status" value="1"/>
</dbReference>
<gene>
    <name evidence="5" type="ORF">CIPAW_11G062200</name>
</gene>
<feature type="domain" description="CCT" evidence="4">
    <location>
        <begin position="195"/>
        <end position="237"/>
    </location>
</feature>
<dbReference type="Proteomes" id="UP000811609">
    <property type="component" value="Chromosome 11"/>
</dbReference>
<evidence type="ECO:0000256" key="1">
    <source>
        <dbReference type="ARBA" id="ARBA00004123"/>
    </source>
</evidence>
<evidence type="ECO:0000256" key="3">
    <source>
        <dbReference type="PROSITE-ProRule" id="PRU00357"/>
    </source>
</evidence>
<keyword evidence="6" id="KW-1185">Reference proteome</keyword>
<dbReference type="GO" id="GO:0003700">
    <property type="term" value="F:DNA-binding transcription factor activity"/>
    <property type="evidence" value="ECO:0007669"/>
    <property type="project" value="TreeGrafter"/>
</dbReference>
<dbReference type="AlphaFoldDB" id="A0A8T1NVV4"/>
<evidence type="ECO:0000313" key="6">
    <source>
        <dbReference type="Proteomes" id="UP000811609"/>
    </source>
</evidence>
<keyword evidence="2 3" id="KW-0539">Nucleus</keyword>
<reference evidence="5" key="1">
    <citation type="submission" date="2020-12" db="EMBL/GenBank/DDBJ databases">
        <title>WGS assembly of Carya illinoinensis cv. Pawnee.</title>
        <authorList>
            <person name="Platts A."/>
            <person name="Shu S."/>
            <person name="Wright S."/>
            <person name="Barry K."/>
            <person name="Edger P."/>
            <person name="Pires J.C."/>
            <person name="Schmutz J."/>
        </authorList>
    </citation>
    <scope>NUCLEOTIDE SEQUENCE</scope>
    <source>
        <tissue evidence="5">Leaf</tissue>
    </source>
</reference>
<accession>A0A8T1NVV4</accession>
<dbReference type="PANTHER" id="PTHR31319:SF110">
    <property type="entry name" value="CCT MOTIF FAMILY PROTEIN"/>
    <property type="match status" value="1"/>
</dbReference>
<sequence>MSQLIQAETSTYPISAIIITKLLSTSAMASIPQFYSDCTFPSDLSDFTTPFLAGVSGTEAIYCGPMWSSEESIINPVFEKGFPDDVLSQSNISSSDGMSSFPGQLDQTSEMAIPTLFDSKMDLCGHMVGIDQNFGVGYQLPDVVCTFGDESCGFSDDYGLSVYPAAREKGGIQVNHHAIDQESNIKVGRYSKEEKKERILRYLHKRNQRNFNKTIKYACRKTLADRRVRVRGRFARNRKLGEEERAIKNTNNSYVDEELCYSDAIQIKTDEDDWLQEALSSLIYLPYITGSQLDN</sequence>